<reference evidence="2" key="1">
    <citation type="submission" date="2020-05" db="EMBL/GenBank/DDBJ databases">
        <title>WGS assembly of Panicum virgatum.</title>
        <authorList>
            <person name="Lovell J.T."/>
            <person name="Jenkins J."/>
            <person name="Shu S."/>
            <person name="Juenger T.E."/>
            <person name="Schmutz J."/>
        </authorList>
    </citation>
    <scope>NUCLEOTIDE SEQUENCE</scope>
    <source>
        <strain evidence="2">AP13</strain>
    </source>
</reference>
<dbReference type="AlphaFoldDB" id="A0A8T0WM49"/>
<accession>A0A8T0WM49</accession>
<evidence type="ECO:0000256" key="1">
    <source>
        <dbReference type="SAM" id="MobiDB-lite"/>
    </source>
</evidence>
<organism evidence="2 3">
    <name type="scientific">Panicum virgatum</name>
    <name type="common">Blackwell switchgrass</name>
    <dbReference type="NCBI Taxonomy" id="38727"/>
    <lineage>
        <taxon>Eukaryota</taxon>
        <taxon>Viridiplantae</taxon>
        <taxon>Streptophyta</taxon>
        <taxon>Embryophyta</taxon>
        <taxon>Tracheophyta</taxon>
        <taxon>Spermatophyta</taxon>
        <taxon>Magnoliopsida</taxon>
        <taxon>Liliopsida</taxon>
        <taxon>Poales</taxon>
        <taxon>Poaceae</taxon>
        <taxon>PACMAD clade</taxon>
        <taxon>Panicoideae</taxon>
        <taxon>Panicodae</taxon>
        <taxon>Paniceae</taxon>
        <taxon>Panicinae</taxon>
        <taxon>Panicum</taxon>
        <taxon>Panicum sect. Hiantes</taxon>
    </lineage>
</organism>
<name>A0A8T0WM49_PANVG</name>
<feature type="region of interest" description="Disordered" evidence="1">
    <location>
        <begin position="36"/>
        <end position="59"/>
    </location>
</feature>
<evidence type="ECO:0000313" key="2">
    <source>
        <dbReference type="EMBL" id="KAG2648218.1"/>
    </source>
</evidence>
<protein>
    <submittedName>
        <fullName evidence="2">Uncharacterized protein</fullName>
    </submittedName>
</protein>
<evidence type="ECO:0000313" key="3">
    <source>
        <dbReference type="Proteomes" id="UP000823388"/>
    </source>
</evidence>
<gene>
    <name evidence="2" type="ORF">PVAP13_1NG042416</name>
</gene>
<keyword evidence="3" id="KW-1185">Reference proteome</keyword>
<sequence length="190" mass="21518">MASGTPRWWPSELARRVSPRFATANQHMRHVFRFHQGSRNMASSSGVKGEELGSPHRRPFNASAKDFIISLGMHSAMSQGMKRREYAHSQKVHDSRARVDIISGDEDAYRTTLEVMDSKPDTTEGTVHPAGCELSNDDKESWAAEIPGYLIDDIYPMEILPNSSHRDGSIYGDTHSWKREFRIADRNESK</sequence>
<proteinExistence type="predicted"/>
<dbReference type="Proteomes" id="UP000823388">
    <property type="component" value="Chromosome 1N"/>
</dbReference>
<comment type="caution">
    <text evidence="2">The sequence shown here is derived from an EMBL/GenBank/DDBJ whole genome shotgun (WGS) entry which is preliminary data.</text>
</comment>
<dbReference type="EMBL" id="CM029038">
    <property type="protein sequence ID" value="KAG2648218.1"/>
    <property type="molecule type" value="Genomic_DNA"/>
</dbReference>
<feature type="compositionally biased region" description="Polar residues" evidence="1">
    <location>
        <begin position="37"/>
        <end position="46"/>
    </location>
</feature>